<evidence type="ECO:0000256" key="2">
    <source>
        <dbReference type="ARBA" id="ARBA00008520"/>
    </source>
</evidence>
<evidence type="ECO:0000256" key="4">
    <source>
        <dbReference type="ARBA" id="ARBA00022729"/>
    </source>
</evidence>
<keyword evidence="9" id="KW-1185">Reference proteome</keyword>
<proteinExistence type="inferred from homology"/>
<dbReference type="RefSeq" id="WP_088448739.1">
    <property type="nucleotide sequence ID" value="NZ_JACHXO010000001.1"/>
</dbReference>
<evidence type="ECO:0000313" key="8">
    <source>
        <dbReference type="EMBL" id="MBB3193702.1"/>
    </source>
</evidence>
<dbReference type="InterPro" id="IPR006059">
    <property type="entry name" value="SBP"/>
</dbReference>
<organism evidence="8 9">
    <name type="scientific">Roseateles terrae</name>
    <dbReference type="NCBI Taxonomy" id="431060"/>
    <lineage>
        <taxon>Bacteria</taxon>
        <taxon>Pseudomonadati</taxon>
        <taxon>Pseudomonadota</taxon>
        <taxon>Betaproteobacteria</taxon>
        <taxon>Burkholderiales</taxon>
        <taxon>Sphaerotilaceae</taxon>
        <taxon>Roseateles</taxon>
    </lineage>
</organism>
<feature type="chain" id="PRO_5046894300" description="Probable sugar-binding periplasmic protein" evidence="7">
    <location>
        <begin position="26"/>
        <end position="418"/>
    </location>
</feature>
<sequence>MMKLKQLAKATALVAVLAGAGAAHAGEVEVLHWWTSGGEAKAASALKAQLQKQGHTWKDFAVAGGGGDSAMTVLKSRVVSGNAPAAAQIKGPSLQEWAAEGVLTNIDSVAAAGKWDEVIPPVVANIMKYKGHYIAAPVNVHRVNWLWINPEALKKANAKVPTTWDEFFTTAEALKKAGIIPVAHGGQNWQDFTTFEAVAIGLGGVDFYKKALVQLDPATLQGAEMEKVLTTFKRIKDYTDKNAPGRDWNLATAMVIKGEAGMQLMGDWAKGEFMAAGKTPGKDFLCTAAPGSAKAYTFNIDSFAMFKLKNTANEKAQQDLAAAIMSPEFQELFNLNKGSIPVRTGMKMDKFDDCAKQSAADFAADAKSGTLVPSIAHGMAVPAAAEGAMKDVVSQFWNSDKMTAKEAQSRLVSAAKTK</sequence>
<comment type="similarity">
    <text evidence="2">Belongs to the bacterial solute-binding protein 1 family.</text>
</comment>
<keyword evidence="3" id="KW-0813">Transport</keyword>
<protein>
    <recommendedName>
        <fullName evidence="6">Probable sugar-binding periplasmic protein</fullName>
    </recommendedName>
</protein>
<dbReference type="Proteomes" id="UP000574369">
    <property type="component" value="Unassembled WGS sequence"/>
</dbReference>
<evidence type="ECO:0000256" key="3">
    <source>
        <dbReference type="ARBA" id="ARBA00022448"/>
    </source>
</evidence>
<gene>
    <name evidence="8" type="ORF">FHS28_001067</name>
</gene>
<dbReference type="PANTHER" id="PTHR43649:SF28">
    <property type="entry name" value="BINDING PROTEIN COMPONENT OF ABC SUGAR TRANSPORTER-RELATED"/>
    <property type="match status" value="1"/>
</dbReference>
<comment type="function">
    <text evidence="5">Part of a binding-protein-dependent transport system for a sugar.</text>
</comment>
<dbReference type="Pfam" id="PF01547">
    <property type="entry name" value="SBP_bac_1"/>
    <property type="match status" value="1"/>
</dbReference>
<dbReference type="SUPFAM" id="SSF53850">
    <property type="entry name" value="Periplasmic binding protein-like II"/>
    <property type="match status" value="1"/>
</dbReference>
<evidence type="ECO:0000256" key="7">
    <source>
        <dbReference type="SAM" id="SignalP"/>
    </source>
</evidence>
<evidence type="ECO:0000313" key="9">
    <source>
        <dbReference type="Proteomes" id="UP000574369"/>
    </source>
</evidence>
<comment type="caution">
    <text evidence="8">The sequence shown here is derived from an EMBL/GenBank/DDBJ whole genome shotgun (WGS) entry which is preliminary data.</text>
</comment>
<dbReference type="InterPro" id="IPR050490">
    <property type="entry name" value="Bact_solute-bd_prot1"/>
</dbReference>
<reference evidence="8 9" key="1">
    <citation type="submission" date="2020-08" db="EMBL/GenBank/DDBJ databases">
        <title>Genomic Encyclopedia of Type Strains, Phase III (KMG-III): the genomes of soil and plant-associated and newly described type strains.</title>
        <authorList>
            <person name="Whitman W."/>
        </authorList>
    </citation>
    <scope>NUCLEOTIDE SEQUENCE [LARGE SCALE GENOMIC DNA]</scope>
    <source>
        <strain evidence="8 9">CECT 7247</strain>
    </source>
</reference>
<comment type="subcellular location">
    <subcellularLocation>
        <location evidence="1">Periplasm</location>
    </subcellularLocation>
</comment>
<keyword evidence="4 7" id="KW-0732">Signal</keyword>
<accession>A0ABR6GNP0</accession>
<feature type="signal peptide" evidence="7">
    <location>
        <begin position="1"/>
        <end position="25"/>
    </location>
</feature>
<evidence type="ECO:0000256" key="1">
    <source>
        <dbReference type="ARBA" id="ARBA00004418"/>
    </source>
</evidence>
<dbReference type="PANTHER" id="PTHR43649">
    <property type="entry name" value="ARABINOSE-BINDING PROTEIN-RELATED"/>
    <property type="match status" value="1"/>
</dbReference>
<evidence type="ECO:0000256" key="5">
    <source>
        <dbReference type="ARBA" id="ARBA00049629"/>
    </source>
</evidence>
<name>A0ABR6GNP0_9BURK</name>
<evidence type="ECO:0000256" key="6">
    <source>
        <dbReference type="ARBA" id="ARBA00049753"/>
    </source>
</evidence>
<dbReference type="EMBL" id="JACHXO010000001">
    <property type="protein sequence ID" value="MBB3193702.1"/>
    <property type="molecule type" value="Genomic_DNA"/>
</dbReference>
<dbReference type="Gene3D" id="3.40.190.10">
    <property type="entry name" value="Periplasmic binding protein-like II"/>
    <property type="match status" value="2"/>
</dbReference>